<feature type="transmembrane region" description="Helical" evidence="8">
    <location>
        <begin position="12"/>
        <end position="32"/>
    </location>
</feature>
<name>A0AAV3UA34_9ALTE</name>
<dbReference type="GO" id="GO:0005886">
    <property type="term" value="C:plasma membrane"/>
    <property type="evidence" value="ECO:0007669"/>
    <property type="project" value="UniProtKB-SubCell"/>
</dbReference>
<evidence type="ECO:0000256" key="2">
    <source>
        <dbReference type="ARBA" id="ARBA00010145"/>
    </source>
</evidence>
<keyword evidence="6 8" id="KW-1133">Transmembrane helix</keyword>
<keyword evidence="10" id="KW-1185">Reference proteome</keyword>
<feature type="transmembrane region" description="Helical" evidence="8">
    <location>
        <begin position="188"/>
        <end position="208"/>
    </location>
</feature>
<evidence type="ECO:0000256" key="8">
    <source>
        <dbReference type="SAM" id="Phobius"/>
    </source>
</evidence>
<accession>A0AAV3UA34</accession>
<gene>
    <name evidence="9" type="ORF">GCM10025791_46930</name>
</gene>
<dbReference type="AlphaFoldDB" id="A0AAV3UA34"/>
<dbReference type="InterPro" id="IPR038770">
    <property type="entry name" value="Na+/solute_symporter_sf"/>
</dbReference>
<dbReference type="PANTHER" id="PTHR36838:SF1">
    <property type="entry name" value="SLR1864 PROTEIN"/>
    <property type="match status" value="1"/>
</dbReference>
<evidence type="ECO:0000256" key="3">
    <source>
        <dbReference type="ARBA" id="ARBA00022448"/>
    </source>
</evidence>
<evidence type="ECO:0000256" key="1">
    <source>
        <dbReference type="ARBA" id="ARBA00004651"/>
    </source>
</evidence>
<evidence type="ECO:0000256" key="4">
    <source>
        <dbReference type="ARBA" id="ARBA00022475"/>
    </source>
</evidence>
<dbReference type="PANTHER" id="PTHR36838">
    <property type="entry name" value="AUXIN EFFLUX CARRIER FAMILY PROTEIN"/>
    <property type="match status" value="1"/>
</dbReference>
<reference evidence="10" key="1">
    <citation type="journal article" date="2019" name="Int. J. Syst. Evol. Microbiol.">
        <title>The Global Catalogue of Microorganisms (GCM) 10K type strain sequencing project: providing services to taxonomists for standard genome sequencing and annotation.</title>
        <authorList>
            <consortium name="The Broad Institute Genomics Platform"/>
            <consortium name="The Broad Institute Genome Sequencing Center for Infectious Disease"/>
            <person name="Wu L."/>
            <person name="Ma J."/>
        </authorList>
    </citation>
    <scope>NUCLEOTIDE SEQUENCE [LARGE SCALE GENOMIC DNA]</scope>
    <source>
        <strain evidence="10">JCM 19134</strain>
    </source>
</reference>
<comment type="subcellular location">
    <subcellularLocation>
        <location evidence="1">Cell membrane</location>
        <topology evidence="1">Multi-pass membrane protein</topology>
    </subcellularLocation>
</comment>
<evidence type="ECO:0000256" key="7">
    <source>
        <dbReference type="ARBA" id="ARBA00023136"/>
    </source>
</evidence>
<feature type="transmembrane region" description="Helical" evidence="8">
    <location>
        <begin position="220"/>
        <end position="241"/>
    </location>
</feature>
<keyword evidence="4" id="KW-1003">Cell membrane</keyword>
<protein>
    <submittedName>
        <fullName evidence="9">AEC family transporter</fullName>
    </submittedName>
</protein>
<organism evidence="9 10">
    <name type="scientific">Halioxenophilus aromaticivorans</name>
    <dbReference type="NCBI Taxonomy" id="1306992"/>
    <lineage>
        <taxon>Bacteria</taxon>
        <taxon>Pseudomonadati</taxon>
        <taxon>Pseudomonadota</taxon>
        <taxon>Gammaproteobacteria</taxon>
        <taxon>Alteromonadales</taxon>
        <taxon>Alteromonadaceae</taxon>
        <taxon>Halioxenophilus</taxon>
    </lineage>
</organism>
<dbReference type="InterPro" id="IPR004776">
    <property type="entry name" value="Mem_transp_PIN-like"/>
</dbReference>
<feature type="transmembrane region" description="Helical" evidence="8">
    <location>
        <begin position="161"/>
        <end position="182"/>
    </location>
</feature>
<dbReference type="Proteomes" id="UP001409585">
    <property type="component" value="Unassembled WGS sequence"/>
</dbReference>
<evidence type="ECO:0000313" key="9">
    <source>
        <dbReference type="EMBL" id="GAA4960281.1"/>
    </source>
</evidence>
<feature type="transmembrane region" description="Helical" evidence="8">
    <location>
        <begin position="72"/>
        <end position="93"/>
    </location>
</feature>
<evidence type="ECO:0000256" key="6">
    <source>
        <dbReference type="ARBA" id="ARBA00022989"/>
    </source>
</evidence>
<feature type="transmembrane region" description="Helical" evidence="8">
    <location>
        <begin position="130"/>
        <end position="149"/>
    </location>
</feature>
<dbReference type="EMBL" id="BAABLX010000079">
    <property type="protein sequence ID" value="GAA4960281.1"/>
    <property type="molecule type" value="Genomic_DNA"/>
</dbReference>
<feature type="transmembrane region" description="Helical" evidence="8">
    <location>
        <begin position="105"/>
        <end position="124"/>
    </location>
</feature>
<proteinExistence type="inferred from homology"/>
<dbReference type="Pfam" id="PF03547">
    <property type="entry name" value="Mem_trans"/>
    <property type="match status" value="1"/>
</dbReference>
<evidence type="ECO:0000256" key="5">
    <source>
        <dbReference type="ARBA" id="ARBA00022692"/>
    </source>
</evidence>
<keyword evidence="3" id="KW-0813">Transport</keyword>
<dbReference type="GO" id="GO:0055085">
    <property type="term" value="P:transmembrane transport"/>
    <property type="evidence" value="ECO:0007669"/>
    <property type="project" value="InterPro"/>
</dbReference>
<keyword evidence="5 8" id="KW-0812">Transmembrane</keyword>
<dbReference type="Gene3D" id="1.20.1530.20">
    <property type="match status" value="1"/>
</dbReference>
<feature type="transmembrane region" description="Helical" evidence="8">
    <location>
        <begin position="247"/>
        <end position="265"/>
    </location>
</feature>
<feature type="transmembrane region" description="Helical" evidence="8">
    <location>
        <begin position="277"/>
        <end position="299"/>
    </location>
</feature>
<evidence type="ECO:0000313" key="10">
    <source>
        <dbReference type="Proteomes" id="UP001409585"/>
    </source>
</evidence>
<comment type="similarity">
    <text evidence="2">Belongs to the auxin efflux carrier (TC 2.A.69) family.</text>
</comment>
<comment type="caution">
    <text evidence="9">The sequence shown here is derived from an EMBL/GenBank/DDBJ whole genome shotgun (WGS) entry which is preliminary data.</text>
</comment>
<sequence>MNTGRIMLETSLRIIGIIFPLFACTLLGTWYCKRFKPDLTAVNRLNLDVFSPLLIFWALVDKPFDPIGYLNLAVGGAVVILGSGLLLLPLVLLSRINLHTFLPPMMFNNSGNMGLPLLLFAFGPEALQPAVILLIVGMLLQFTVGVLLLDHRVNPLKMLRNPILLAAVIGLVMNITGIRLPVPVMATINMLGQVAIPLLLFALGARLLDVDMKDWQLGTFGAFAGPLVGVASAQAIMPFLHLSEFESAILIVFGALPPAVFNLLLAEQYQQEPHRVASLVLIGNLFSVIIIPVALWFTLP</sequence>
<keyword evidence="7 8" id="KW-0472">Membrane</keyword>